<dbReference type="RefSeq" id="WP_079428567.1">
    <property type="nucleotide sequence ID" value="NZ_MZGV01000110.1"/>
</dbReference>
<evidence type="ECO:0000313" key="2">
    <source>
        <dbReference type="EMBL" id="OPJ55504.1"/>
    </source>
</evidence>
<accession>A0A1V4I6H1</accession>
<dbReference type="SUPFAM" id="SSF53920">
    <property type="entry name" value="Fe-only hydrogenase"/>
    <property type="match status" value="1"/>
</dbReference>
<dbReference type="SUPFAM" id="SSF54862">
    <property type="entry name" value="4Fe-4S ferredoxins"/>
    <property type="match status" value="1"/>
</dbReference>
<dbReference type="InterPro" id="IPR004108">
    <property type="entry name" value="Fe_hydrogenase_lsu_C"/>
</dbReference>
<dbReference type="STRING" id="1450648.CLORY_44060"/>
<dbReference type="Gene3D" id="3.40.950.10">
    <property type="entry name" value="Fe-only Hydrogenase (Larger Subunit), Chain L, domain 3"/>
    <property type="match status" value="1"/>
</dbReference>
<evidence type="ECO:0000259" key="1">
    <source>
        <dbReference type="PROSITE" id="PS51379"/>
    </source>
</evidence>
<organism evidence="2 3">
    <name type="scientific">Clostridium oryzae</name>
    <dbReference type="NCBI Taxonomy" id="1450648"/>
    <lineage>
        <taxon>Bacteria</taxon>
        <taxon>Bacillati</taxon>
        <taxon>Bacillota</taxon>
        <taxon>Clostridia</taxon>
        <taxon>Eubacteriales</taxon>
        <taxon>Clostridiaceae</taxon>
        <taxon>Clostridium</taxon>
    </lineage>
</organism>
<sequence length="449" mass="49659">MEKSLQKKIFEILIKGYYDNKFEAAVNIILSTWSYPKEELKNTIAAVCGVSSSIDHDNFIASLKEAIAHQERNSKIVVKTGVCDDCEADQAGLRNCEKSCPFNAISIDPKTGLSYINSDCTDCGLCVDSCDSGNIMDKIEFMPFAKLLRDNSVVIATVAPAICGQFGEDVSLDMLRTAFKKIGFADMIEVAFFADMLTIKEATEFNHFVSDKDDLMITSCCCPVWIAMLKKVYKDLIKYVSPSVSPMIASGRVLKRIYPGCKVVFVGPCIAKKAEIKEDDLIGDIDYVLTFEELKSIFDALNIDPSKLEPTPTTEYASKGGRSYGRTGGVSAAVNDAVEFMFPEKHHLLKTMQAHGVKECRSVLKEVQDGKISANFIEGMGCIGGCVGGPKRLIPWDKGTDLLNEFCDKSKYSVPIESECMKNILEKININSIEDFSSKEKTAIFERDF</sequence>
<name>A0A1V4I6H1_9CLOT</name>
<dbReference type="PANTHER" id="PTHR11615">
    <property type="entry name" value="NITRATE, FORMATE, IRON DEHYDROGENASE"/>
    <property type="match status" value="1"/>
</dbReference>
<dbReference type="PROSITE" id="PS51379">
    <property type="entry name" value="4FE4S_FER_2"/>
    <property type="match status" value="2"/>
</dbReference>
<dbReference type="OrthoDB" id="9798098at2"/>
<dbReference type="GO" id="GO:0008901">
    <property type="term" value="F:ferredoxin hydrogenase activity"/>
    <property type="evidence" value="ECO:0007669"/>
    <property type="project" value="UniProtKB-EC"/>
</dbReference>
<evidence type="ECO:0000313" key="3">
    <source>
        <dbReference type="Proteomes" id="UP000190080"/>
    </source>
</evidence>
<keyword evidence="2" id="KW-0560">Oxidoreductase</keyword>
<dbReference type="InterPro" id="IPR009016">
    <property type="entry name" value="Fe_hydrogenase"/>
</dbReference>
<comment type="caution">
    <text evidence="2">The sequence shown here is derived from an EMBL/GenBank/DDBJ whole genome shotgun (WGS) entry which is preliminary data.</text>
</comment>
<dbReference type="EC" id="1.12.7.2" evidence="2"/>
<feature type="domain" description="4Fe-4S ferredoxin-type" evidence="1">
    <location>
        <begin position="112"/>
        <end position="141"/>
    </location>
</feature>
<dbReference type="AlphaFoldDB" id="A0A1V4I6H1"/>
<gene>
    <name evidence="2" type="ORF">CLORY_44060</name>
</gene>
<dbReference type="EMBL" id="MZGV01000110">
    <property type="protein sequence ID" value="OPJ55504.1"/>
    <property type="molecule type" value="Genomic_DNA"/>
</dbReference>
<dbReference type="Pfam" id="PF12838">
    <property type="entry name" value="Fer4_7"/>
    <property type="match status" value="1"/>
</dbReference>
<keyword evidence="3" id="KW-1185">Reference proteome</keyword>
<protein>
    <submittedName>
        <fullName evidence="2">Iron hydrogenase 1</fullName>
        <ecNumber evidence="2">1.12.7.2</ecNumber>
    </submittedName>
</protein>
<dbReference type="InterPro" id="IPR017896">
    <property type="entry name" value="4Fe4S_Fe-S-bd"/>
</dbReference>
<proteinExistence type="predicted"/>
<dbReference type="Proteomes" id="UP000190080">
    <property type="component" value="Unassembled WGS sequence"/>
</dbReference>
<dbReference type="Gene3D" id="3.30.70.20">
    <property type="match status" value="1"/>
</dbReference>
<feature type="domain" description="4Fe-4S ferredoxin-type" evidence="1">
    <location>
        <begin position="74"/>
        <end position="110"/>
    </location>
</feature>
<reference evidence="2 3" key="1">
    <citation type="submission" date="2017-03" db="EMBL/GenBank/DDBJ databases">
        <title>Genome sequence of Clostridium oryzae DSM 28571.</title>
        <authorList>
            <person name="Poehlein A."/>
            <person name="Daniel R."/>
        </authorList>
    </citation>
    <scope>NUCLEOTIDE SEQUENCE [LARGE SCALE GENOMIC DNA]</scope>
    <source>
        <strain evidence="2 3">DSM 28571</strain>
    </source>
</reference>
<dbReference type="InterPro" id="IPR050340">
    <property type="entry name" value="Cytosolic_Fe-S_CAF"/>
</dbReference>
<dbReference type="Pfam" id="PF02906">
    <property type="entry name" value="Fe_hyd_lg_C"/>
    <property type="match status" value="1"/>
</dbReference>